<dbReference type="InterPro" id="IPR006574">
    <property type="entry name" value="PRY"/>
</dbReference>
<dbReference type="SUPFAM" id="SSF57845">
    <property type="entry name" value="B-box zinc-binding domain"/>
    <property type="match status" value="1"/>
</dbReference>
<dbReference type="FunFam" id="2.60.120.920:FF:000004">
    <property type="entry name" value="Butyrophilin subfamily 1 member A1"/>
    <property type="match status" value="1"/>
</dbReference>
<feature type="domain" description="RING-type" evidence="7">
    <location>
        <begin position="14"/>
        <end position="56"/>
    </location>
</feature>
<comment type="function">
    <text evidence="5">Neurotoxin that produces dose-dependent hypolocomotion and hyperalgesia in mice. May directly act on the central nervous system, as it is 6500-fold more potent when administered intracerebroventricularly than intraperitoneal.</text>
</comment>
<dbReference type="GO" id="GO:0008270">
    <property type="term" value="F:zinc ion binding"/>
    <property type="evidence" value="ECO:0007669"/>
    <property type="project" value="UniProtKB-KW"/>
</dbReference>
<evidence type="ECO:0000259" key="9">
    <source>
        <dbReference type="PROSITE" id="PS50188"/>
    </source>
</evidence>
<accession>A0A8D0HP59</accession>
<dbReference type="CDD" id="cd12888">
    <property type="entry name" value="SPRY_PRY_TRIM7_like"/>
    <property type="match status" value="1"/>
</dbReference>
<dbReference type="InterPro" id="IPR027370">
    <property type="entry name" value="Znf-RING_euk"/>
</dbReference>
<dbReference type="Gene3D" id="2.60.120.920">
    <property type="match status" value="1"/>
</dbReference>
<evidence type="ECO:0000259" key="7">
    <source>
        <dbReference type="PROSITE" id="PS50089"/>
    </source>
</evidence>
<dbReference type="InterPro" id="IPR001870">
    <property type="entry name" value="B30.2/SPRY"/>
</dbReference>
<dbReference type="GeneTree" id="ENSGT01030000234669"/>
<evidence type="ECO:0000259" key="8">
    <source>
        <dbReference type="PROSITE" id="PS50119"/>
    </source>
</evidence>
<dbReference type="AlphaFoldDB" id="A0A8D0HP59"/>
<keyword evidence="4" id="KW-0862">Zinc</keyword>
<comment type="similarity">
    <text evidence="1">Belongs to the ohanin/vespryn family.</text>
</comment>
<proteinExistence type="inferred from homology"/>
<evidence type="ECO:0000256" key="2">
    <source>
        <dbReference type="ARBA" id="ARBA00022723"/>
    </source>
</evidence>
<evidence type="ECO:0000256" key="4">
    <source>
        <dbReference type="ARBA" id="ARBA00022833"/>
    </source>
</evidence>
<keyword evidence="11" id="KW-1185">Reference proteome</keyword>
<dbReference type="Pfam" id="PF13445">
    <property type="entry name" value="zf-RING_UBOX"/>
    <property type="match status" value="1"/>
</dbReference>
<dbReference type="InterPro" id="IPR050143">
    <property type="entry name" value="TRIM/RBCC"/>
</dbReference>
<dbReference type="PROSITE" id="PS50119">
    <property type="entry name" value="ZF_BBOX"/>
    <property type="match status" value="1"/>
</dbReference>
<dbReference type="SUPFAM" id="SSF57850">
    <property type="entry name" value="RING/U-box"/>
    <property type="match status" value="1"/>
</dbReference>
<evidence type="ECO:0000313" key="10">
    <source>
        <dbReference type="Ensembl" id="ENSSPUP00000024936.1"/>
    </source>
</evidence>
<dbReference type="PRINTS" id="PR01407">
    <property type="entry name" value="BUTYPHLNCDUF"/>
</dbReference>
<dbReference type="PROSITE" id="PS50188">
    <property type="entry name" value="B302_SPRY"/>
    <property type="match status" value="1"/>
</dbReference>
<evidence type="ECO:0000313" key="11">
    <source>
        <dbReference type="Proteomes" id="UP000694392"/>
    </source>
</evidence>
<dbReference type="SMART" id="SM00336">
    <property type="entry name" value="BBOX"/>
    <property type="match status" value="1"/>
</dbReference>
<reference evidence="10" key="2">
    <citation type="submission" date="2025-09" db="UniProtKB">
        <authorList>
            <consortium name="Ensembl"/>
        </authorList>
    </citation>
    <scope>IDENTIFICATION</scope>
</reference>
<dbReference type="InterPro" id="IPR013083">
    <property type="entry name" value="Znf_RING/FYVE/PHD"/>
</dbReference>
<dbReference type="InterPro" id="IPR043136">
    <property type="entry name" value="B30.2/SPRY_sf"/>
</dbReference>
<dbReference type="InterPro" id="IPR003877">
    <property type="entry name" value="SPRY_dom"/>
</dbReference>
<dbReference type="InterPro" id="IPR017907">
    <property type="entry name" value="Znf_RING_CS"/>
</dbReference>
<evidence type="ECO:0000256" key="1">
    <source>
        <dbReference type="ARBA" id="ARBA00009651"/>
    </source>
</evidence>
<keyword evidence="2" id="KW-0479">Metal-binding</keyword>
<dbReference type="Gene3D" id="3.30.160.60">
    <property type="entry name" value="Classic Zinc Finger"/>
    <property type="match status" value="1"/>
</dbReference>
<evidence type="ECO:0000256" key="3">
    <source>
        <dbReference type="ARBA" id="ARBA00022771"/>
    </source>
</evidence>
<dbReference type="Pfam" id="PF00622">
    <property type="entry name" value="SPRY"/>
    <property type="match status" value="1"/>
</dbReference>
<dbReference type="PANTHER" id="PTHR24103">
    <property type="entry name" value="E3 UBIQUITIN-PROTEIN LIGASE TRIM"/>
    <property type="match status" value="1"/>
</dbReference>
<dbReference type="Pfam" id="PF13765">
    <property type="entry name" value="PRY"/>
    <property type="match status" value="1"/>
</dbReference>
<evidence type="ECO:0000256" key="6">
    <source>
        <dbReference type="PROSITE-ProRule" id="PRU00024"/>
    </source>
</evidence>
<feature type="domain" description="B30.2/SPRY" evidence="9">
    <location>
        <begin position="284"/>
        <end position="471"/>
    </location>
</feature>
<dbReference type="Proteomes" id="UP000694392">
    <property type="component" value="Unplaced"/>
</dbReference>
<dbReference type="PROSITE" id="PS50089">
    <property type="entry name" value="ZF_RING_2"/>
    <property type="match status" value="1"/>
</dbReference>
<evidence type="ECO:0000256" key="5">
    <source>
        <dbReference type="ARBA" id="ARBA00034460"/>
    </source>
</evidence>
<dbReference type="Ensembl" id="ENSSPUT00000026621.1">
    <property type="protein sequence ID" value="ENSSPUP00000024936.1"/>
    <property type="gene ID" value="ENSSPUG00000019123.1"/>
</dbReference>
<dbReference type="SMART" id="SM00589">
    <property type="entry name" value="PRY"/>
    <property type="match status" value="1"/>
</dbReference>
<dbReference type="InterPro" id="IPR003879">
    <property type="entry name" value="Butyrophylin_SPRY"/>
</dbReference>
<dbReference type="InterPro" id="IPR013320">
    <property type="entry name" value="ConA-like_dom_sf"/>
</dbReference>
<sequence>MEEAARSLEGETTCPICLELLREPVITDCGHNFCRACLALYVAESGGSRPSCPQCRTPIRPGGWRPNRQLANVAEIAAQLGREAARRAREEPPCPLHREPLRLFCESHQRPLCLVCRDSRDHAGHTLRPLQEAARDYTEKLQSTLSFLQQEKEEFKPKGEERSDELLRQMELERQKVLSEFKQLRQFLVEQEGVLLGQLGLMDNEISKRRAQYVAKVSEKASLLSELIPEVERKCQQPPTEFLKDVGSTLSRCERVKAPIPEPVSPELEKSVRDFSACHGAVAGMLAEFQESLRSELDKERAHVILDPETASPHLLLSADGKSVTLREGQLDQPDNPKRFVSFPCVLGSEGFAAGRHYWELEVGGGDSWAVGAARESVKRKGPLSLPMEGVWALRLDWNHQYVALTLPPTPLSLEEKPRKIRVHLDHEEGQVTFYNAETMGQIFTFTACFGEKIFPFFWLWSPESRIQLCS</sequence>
<dbReference type="Pfam" id="PF00643">
    <property type="entry name" value="zf-B_box"/>
    <property type="match status" value="1"/>
</dbReference>
<organism evidence="10 11">
    <name type="scientific">Sphenodon punctatus</name>
    <name type="common">Tuatara</name>
    <name type="synonym">Hatteria punctata</name>
    <dbReference type="NCBI Taxonomy" id="8508"/>
    <lineage>
        <taxon>Eukaryota</taxon>
        <taxon>Metazoa</taxon>
        <taxon>Chordata</taxon>
        <taxon>Craniata</taxon>
        <taxon>Vertebrata</taxon>
        <taxon>Euteleostomi</taxon>
        <taxon>Lepidosauria</taxon>
        <taxon>Sphenodontia</taxon>
        <taxon>Sphenodontidae</taxon>
        <taxon>Sphenodon</taxon>
    </lineage>
</organism>
<dbReference type="SMART" id="SM00449">
    <property type="entry name" value="SPRY"/>
    <property type="match status" value="1"/>
</dbReference>
<feature type="domain" description="B box-type" evidence="8">
    <location>
        <begin position="89"/>
        <end position="130"/>
    </location>
</feature>
<name>A0A8D0HP59_SPHPU</name>
<dbReference type="Gene3D" id="3.30.40.10">
    <property type="entry name" value="Zinc/RING finger domain, C3HC4 (zinc finger)"/>
    <property type="match status" value="1"/>
</dbReference>
<dbReference type="SUPFAM" id="SSF49899">
    <property type="entry name" value="Concanavalin A-like lectins/glucanases"/>
    <property type="match status" value="1"/>
</dbReference>
<dbReference type="InterPro" id="IPR000315">
    <property type="entry name" value="Znf_B-box"/>
</dbReference>
<keyword evidence="3 6" id="KW-0863">Zinc-finger</keyword>
<dbReference type="OMA" id="MAMGKIW"/>
<dbReference type="SMART" id="SM00184">
    <property type="entry name" value="RING"/>
    <property type="match status" value="1"/>
</dbReference>
<dbReference type="InterPro" id="IPR001841">
    <property type="entry name" value="Znf_RING"/>
</dbReference>
<reference evidence="10" key="1">
    <citation type="submission" date="2025-08" db="UniProtKB">
        <authorList>
            <consortium name="Ensembl"/>
        </authorList>
    </citation>
    <scope>IDENTIFICATION</scope>
</reference>
<dbReference type="PROSITE" id="PS00518">
    <property type="entry name" value="ZF_RING_1"/>
    <property type="match status" value="1"/>
</dbReference>
<protein>
    <submittedName>
        <fullName evidence="10">Uncharacterized protein</fullName>
    </submittedName>
</protein>